<evidence type="ECO:0000313" key="2">
    <source>
        <dbReference type="EMBL" id="SDU49346.1"/>
    </source>
</evidence>
<dbReference type="InterPro" id="IPR010982">
    <property type="entry name" value="Lambda_DNA-bd_dom_sf"/>
</dbReference>
<dbReference type="Proteomes" id="UP000182058">
    <property type="component" value="Chromosome I"/>
</dbReference>
<gene>
    <name evidence="2" type="ORF">SAMN04490201_2027</name>
</gene>
<dbReference type="InterPro" id="IPR001387">
    <property type="entry name" value="Cro/C1-type_HTH"/>
</dbReference>
<accession>A0ABY0VQL9</accession>
<dbReference type="Pfam" id="PF13384">
    <property type="entry name" value="HTH_23"/>
    <property type="match status" value="1"/>
</dbReference>
<dbReference type="RefSeq" id="WP_048654661.1">
    <property type="nucleotide sequence ID" value="NZ_CP049044.1"/>
</dbReference>
<feature type="domain" description="HTH cro/C1-type" evidence="1">
    <location>
        <begin position="11"/>
        <end position="63"/>
    </location>
</feature>
<keyword evidence="3" id="KW-1185">Reference proteome</keyword>
<dbReference type="SUPFAM" id="SSF47413">
    <property type="entry name" value="lambda repressor-like DNA-binding domains"/>
    <property type="match status" value="1"/>
</dbReference>
<sequence length="157" mass="17106">MTMRESLAAVLRLIRSARGLSKEDLQGQIDPKHLYNLENAKTGITLDMLNTTSSALNVDPLALLVVASCFEKNLTHDEFLQGLRVEIKGLIDLGVVKGLSEQFVDGSLVPSKAGPPSSPKKIEAVLHCQAQGMTQKETSDALGIPTSTVNRIWRRLK</sequence>
<evidence type="ECO:0000259" key="1">
    <source>
        <dbReference type="PROSITE" id="PS50943"/>
    </source>
</evidence>
<organism evidence="2 3">
    <name type="scientific">Pseudomonas psychrophila</name>
    <dbReference type="NCBI Taxonomy" id="122355"/>
    <lineage>
        <taxon>Bacteria</taxon>
        <taxon>Pseudomonadati</taxon>
        <taxon>Pseudomonadota</taxon>
        <taxon>Gammaproteobacteria</taxon>
        <taxon>Pseudomonadales</taxon>
        <taxon>Pseudomonadaceae</taxon>
        <taxon>Pseudomonas</taxon>
    </lineage>
</organism>
<dbReference type="GeneID" id="96622585"/>
<dbReference type="Gene3D" id="1.10.260.40">
    <property type="entry name" value="lambda repressor-like DNA-binding domains"/>
    <property type="match status" value="1"/>
</dbReference>
<reference evidence="2 3" key="1">
    <citation type="submission" date="2016-10" db="EMBL/GenBank/DDBJ databases">
        <authorList>
            <person name="Varghese N."/>
            <person name="Submissions S."/>
        </authorList>
    </citation>
    <scope>NUCLEOTIDE SEQUENCE [LARGE SCALE GENOMIC DNA]</scope>
    <source>
        <strain evidence="2 3">BS3667</strain>
    </source>
</reference>
<evidence type="ECO:0000313" key="3">
    <source>
        <dbReference type="Proteomes" id="UP000182058"/>
    </source>
</evidence>
<proteinExistence type="predicted"/>
<dbReference type="EMBL" id="LT629795">
    <property type="protein sequence ID" value="SDU49346.1"/>
    <property type="molecule type" value="Genomic_DNA"/>
</dbReference>
<protein>
    <submittedName>
        <fullName evidence="2">Homeodomain-like domain-containing protein</fullName>
    </submittedName>
</protein>
<dbReference type="PROSITE" id="PS50943">
    <property type="entry name" value="HTH_CROC1"/>
    <property type="match status" value="1"/>
</dbReference>
<name>A0ABY0VQL9_9PSED</name>
<dbReference type="CDD" id="cd00093">
    <property type="entry name" value="HTH_XRE"/>
    <property type="match status" value="1"/>
</dbReference>